<keyword evidence="5" id="KW-0805">Transcription regulation</keyword>
<organism evidence="11 12">
    <name type="scientific">Populus trichocarpa</name>
    <name type="common">Western balsam poplar</name>
    <name type="synonym">Populus balsamifera subsp. trichocarpa</name>
    <dbReference type="NCBI Taxonomy" id="3694"/>
    <lineage>
        <taxon>Eukaryota</taxon>
        <taxon>Viridiplantae</taxon>
        <taxon>Streptophyta</taxon>
        <taxon>Embryophyta</taxon>
        <taxon>Tracheophyta</taxon>
        <taxon>Spermatophyta</taxon>
        <taxon>Magnoliopsida</taxon>
        <taxon>eudicotyledons</taxon>
        <taxon>Gunneridae</taxon>
        <taxon>Pentapetalae</taxon>
        <taxon>rosids</taxon>
        <taxon>fabids</taxon>
        <taxon>Malpighiales</taxon>
        <taxon>Salicaceae</taxon>
        <taxon>Saliceae</taxon>
        <taxon>Populus</taxon>
    </lineage>
</organism>
<feature type="region of interest" description="Disordered" evidence="9">
    <location>
        <begin position="454"/>
        <end position="480"/>
    </location>
</feature>
<evidence type="ECO:0000256" key="6">
    <source>
        <dbReference type="ARBA" id="ARBA00023125"/>
    </source>
</evidence>
<dbReference type="InterPro" id="IPR055186">
    <property type="entry name" value="C2H2-2nd_BIRD-IDD"/>
</dbReference>
<dbReference type="InterPro" id="IPR031140">
    <property type="entry name" value="IDD1-16"/>
</dbReference>
<dbReference type="PROSITE" id="PS50157">
    <property type="entry name" value="ZINC_FINGER_C2H2_2"/>
    <property type="match status" value="1"/>
</dbReference>
<keyword evidence="3 8" id="KW-0863">Zinc-finger</keyword>
<evidence type="ECO:0000256" key="9">
    <source>
        <dbReference type="SAM" id="MobiDB-lite"/>
    </source>
</evidence>
<dbReference type="InterPro" id="IPR013087">
    <property type="entry name" value="Znf_C2H2_type"/>
</dbReference>
<dbReference type="Proteomes" id="UP000006729">
    <property type="component" value="Chromosome 18"/>
</dbReference>
<dbReference type="Gene3D" id="3.30.160.60">
    <property type="entry name" value="Classic Zinc Finger"/>
    <property type="match status" value="2"/>
</dbReference>
<gene>
    <name evidence="11" type="ORF">POPTR_018G052200</name>
</gene>
<keyword evidence="2" id="KW-0677">Repeat</keyword>
<evidence type="ECO:0000256" key="7">
    <source>
        <dbReference type="ARBA" id="ARBA00023163"/>
    </source>
</evidence>
<dbReference type="GO" id="GO:0003677">
    <property type="term" value="F:DNA binding"/>
    <property type="evidence" value="ECO:0007669"/>
    <property type="project" value="UniProtKB-KW"/>
</dbReference>
<feature type="compositionally biased region" description="Basic and acidic residues" evidence="9">
    <location>
        <begin position="458"/>
        <end position="467"/>
    </location>
</feature>
<dbReference type="EMBL" id="CM009307">
    <property type="protein sequence ID" value="RQP02688.1"/>
    <property type="molecule type" value="Genomic_DNA"/>
</dbReference>
<dbReference type="InterPro" id="IPR055185">
    <property type="entry name" value="C2CH-4th_BIRD-IDD"/>
</dbReference>
<dbReference type="InParanoid" id="A0A3N7G688"/>
<evidence type="ECO:0000256" key="5">
    <source>
        <dbReference type="ARBA" id="ARBA00023015"/>
    </source>
</evidence>
<dbReference type="PROSITE" id="PS00028">
    <property type="entry name" value="ZINC_FINGER_C2H2_1"/>
    <property type="match status" value="1"/>
</dbReference>
<evidence type="ECO:0000259" key="10">
    <source>
        <dbReference type="PROSITE" id="PS50157"/>
    </source>
</evidence>
<dbReference type="Pfam" id="PF22996">
    <property type="entry name" value="C2H2-2nd_BIRD-IDD"/>
    <property type="match status" value="1"/>
</dbReference>
<evidence type="ECO:0000256" key="8">
    <source>
        <dbReference type="PROSITE-ProRule" id="PRU00042"/>
    </source>
</evidence>
<dbReference type="FunCoup" id="A0A3N7G688">
    <property type="interactions" value="132"/>
</dbReference>
<dbReference type="PANTHER" id="PTHR10593">
    <property type="entry name" value="SERINE/THREONINE-PROTEIN KINASE RIO"/>
    <property type="match status" value="1"/>
</dbReference>
<keyword evidence="12" id="KW-1185">Reference proteome</keyword>
<evidence type="ECO:0000256" key="3">
    <source>
        <dbReference type="ARBA" id="ARBA00022771"/>
    </source>
</evidence>
<evidence type="ECO:0000313" key="12">
    <source>
        <dbReference type="Proteomes" id="UP000006729"/>
    </source>
</evidence>
<feature type="region of interest" description="Disordered" evidence="9">
    <location>
        <begin position="1"/>
        <end position="56"/>
    </location>
</feature>
<dbReference type="FunFam" id="3.30.160.60:FF:000131">
    <property type="entry name" value="protein indeterminate-domain 5, chloroplastic-like"/>
    <property type="match status" value="1"/>
</dbReference>
<dbReference type="SMART" id="SM00355">
    <property type="entry name" value="ZnF_C2H2"/>
    <property type="match status" value="3"/>
</dbReference>
<keyword evidence="7" id="KW-0804">Transcription</keyword>
<dbReference type="Pfam" id="PF00096">
    <property type="entry name" value="zf-C2H2"/>
    <property type="match status" value="1"/>
</dbReference>
<name>A0A3N7G688_POPTR</name>
<reference evidence="11 12" key="1">
    <citation type="journal article" date="2006" name="Science">
        <title>The genome of black cottonwood, Populus trichocarpa (Torr. &amp; Gray).</title>
        <authorList>
            <person name="Tuskan G.A."/>
            <person name="Difazio S."/>
            <person name="Jansson S."/>
            <person name="Bohlmann J."/>
            <person name="Grigoriev I."/>
            <person name="Hellsten U."/>
            <person name="Putnam N."/>
            <person name="Ralph S."/>
            <person name="Rombauts S."/>
            <person name="Salamov A."/>
            <person name="Schein J."/>
            <person name="Sterck L."/>
            <person name="Aerts A."/>
            <person name="Bhalerao R.R."/>
            <person name="Bhalerao R.P."/>
            <person name="Blaudez D."/>
            <person name="Boerjan W."/>
            <person name="Brun A."/>
            <person name="Brunner A."/>
            <person name="Busov V."/>
            <person name="Campbell M."/>
            <person name="Carlson J."/>
            <person name="Chalot M."/>
            <person name="Chapman J."/>
            <person name="Chen G.L."/>
            <person name="Cooper D."/>
            <person name="Coutinho P.M."/>
            <person name="Couturier J."/>
            <person name="Covert S."/>
            <person name="Cronk Q."/>
            <person name="Cunningham R."/>
            <person name="Davis J."/>
            <person name="Degroeve S."/>
            <person name="Dejardin A."/>
            <person name="Depamphilis C."/>
            <person name="Detter J."/>
            <person name="Dirks B."/>
            <person name="Dubchak I."/>
            <person name="Duplessis S."/>
            <person name="Ehlting J."/>
            <person name="Ellis B."/>
            <person name="Gendler K."/>
            <person name="Goodstein D."/>
            <person name="Gribskov M."/>
            <person name="Grimwood J."/>
            <person name="Groover A."/>
            <person name="Gunter L."/>
            <person name="Hamberger B."/>
            <person name="Heinze B."/>
            <person name="Helariutta Y."/>
            <person name="Henrissat B."/>
            <person name="Holligan D."/>
            <person name="Holt R."/>
            <person name="Huang W."/>
            <person name="Islam-Faridi N."/>
            <person name="Jones S."/>
            <person name="Jones-Rhoades M."/>
            <person name="Jorgensen R."/>
            <person name="Joshi C."/>
            <person name="Kangasjarvi J."/>
            <person name="Karlsson J."/>
            <person name="Kelleher C."/>
            <person name="Kirkpatrick R."/>
            <person name="Kirst M."/>
            <person name="Kohler A."/>
            <person name="Kalluri U."/>
            <person name="Larimer F."/>
            <person name="Leebens-Mack J."/>
            <person name="Leple J.C."/>
            <person name="Locascio P."/>
            <person name="Lou Y."/>
            <person name="Lucas S."/>
            <person name="Martin F."/>
            <person name="Montanini B."/>
            <person name="Napoli C."/>
            <person name="Nelson D.R."/>
            <person name="Nelson C."/>
            <person name="Nieminen K."/>
            <person name="Nilsson O."/>
            <person name="Pereda V."/>
            <person name="Peter G."/>
            <person name="Philippe R."/>
            <person name="Pilate G."/>
            <person name="Poliakov A."/>
            <person name="Razumovskaya J."/>
            <person name="Richardson P."/>
            <person name="Rinaldi C."/>
            <person name="Ritland K."/>
            <person name="Rouze P."/>
            <person name="Ryaboy D."/>
            <person name="Schmutz J."/>
            <person name="Schrader J."/>
            <person name="Segerman B."/>
            <person name="Shin H."/>
            <person name="Siddiqui A."/>
            <person name="Sterky F."/>
            <person name="Terry A."/>
            <person name="Tsai C.J."/>
            <person name="Uberbacher E."/>
            <person name="Unneberg P."/>
            <person name="Vahala J."/>
            <person name="Wall K."/>
            <person name="Wessler S."/>
            <person name="Yang G."/>
            <person name="Yin T."/>
            <person name="Douglas C."/>
            <person name="Marra M."/>
            <person name="Sandberg G."/>
            <person name="Van de Peer Y."/>
            <person name="Rokhsar D."/>
        </authorList>
    </citation>
    <scope>NUCLEOTIDE SEQUENCE [LARGE SCALE GENOMIC DNA]</scope>
    <source>
        <strain evidence="12">cv. Nisqually</strain>
    </source>
</reference>
<feature type="domain" description="C2H2-type" evidence="10">
    <location>
        <begin position="72"/>
        <end position="94"/>
    </location>
</feature>
<dbReference type="FunFam" id="3.30.160.60:FF:000554">
    <property type="entry name" value="protein indeterminate-domain 12-like"/>
    <property type="match status" value="1"/>
</dbReference>
<feature type="compositionally biased region" description="Low complexity" evidence="9">
    <location>
        <begin position="10"/>
        <end position="21"/>
    </location>
</feature>
<evidence type="ECO:0000256" key="2">
    <source>
        <dbReference type="ARBA" id="ARBA00022737"/>
    </source>
</evidence>
<evidence type="ECO:0000256" key="4">
    <source>
        <dbReference type="ARBA" id="ARBA00022833"/>
    </source>
</evidence>
<keyword evidence="6" id="KW-0238">DNA-binding</keyword>
<dbReference type="GO" id="GO:0005634">
    <property type="term" value="C:nucleus"/>
    <property type="evidence" value="ECO:0000318"/>
    <property type="project" value="GO_Central"/>
</dbReference>
<accession>A0A3N7G688</accession>
<dbReference type="SUPFAM" id="SSF57667">
    <property type="entry name" value="beta-beta-alpha zinc fingers"/>
    <property type="match status" value="1"/>
</dbReference>
<protein>
    <recommendedName>
        <fullName evidence="10">C2H2-type domain-containing protein</fullName>
    </recommendedName>
</protein>
<keyword evidence="4" id="KW-0862">Zinc</keyword>
<dbReference type="Pfam" id="PF22992">
    <property type="entry name" value="C2CH-4th_BIRD-IDD"/>
    <property type="match status" value="1"/>
</dbReference>
<dbReference type="AlphaFoldDB" id="A0A3N7G688"/>
<sequence>MDENMSNLTSASGEVSASSGSRIETGAIYPQHSFDSTNQPPPKKKKSFPGNPDPDAEVIALSPNSLQATNRFICEICNKGFKRDQNLQLHRRGHNLPWKLKQRTNKEVKKKVYVCPEVTCVHHDPSRALGDLTGIKKHFSRKHGEKKWKCEKCSKRYAVQSDWKAHSKICGTREYRCNCGTLFSRRDSFITHRAFCDALAEESVRAITVNPILSSQQPGSSASHLINLQALSVKREHDQNQHHFNPRPEYSIPPWLVFPPIGDAGTGPPQINLSSQLFPENFNQSFLQHGNPSTNPTVLPPFQSASTVSPHMSATALLQKAAQMGVTMSKPSPPAAAAAILRPHQGHMSNLNPGFSSTLPAVTSGLFLSSREGMGSGFGHGLVSFENKAAAVTSGIMEHLAASDAGGPSLVHDMMSSLSSASGFDGSSFDNEDFNGMLNPKRDGGNFQEILSKSTESQFRRSDHDVRTSAVGSPHGGGNDDLTRDFLGLKAFPHKDWLDHINPSTYGQRNQNLPPPWQGEVVGIESQLGGAGPS</sequence>
<dbReference type="InterPro" id="IPR055187">
    <property type="entry name" value="C2CH-3rd_BIRD-IDD"/>
</dbReference>
<keyword evidence="1" id="KW-0479">Metal-binding</keyword>
<evidence type="ECO:0000313" key="11">
    <source>
        <dbReference type="EMBL" id="RQP02688.1"/>
    </source>
</evidence>
<dbReference type="GO" id="GO:0003700">
    <property type="term" value="F:DNA-binding transcription factor activity"/>
    <property type="evidence" value="ECO:0000318"/>
    <property type="project" value="GO_Central"/>
</dbReference>
<dbReference type="InterPro" id="IPR036236">
    <property type="entry name" value="Znf_C2H2_sf"/>
</dbReference>
<dbReference type="PANTHER" id="PTHR10593:SF218">
    <property type="entry name" value="C2H2-TYPE ZINC FINGER PROTEIN"/>
    <property type="match status" value="1"/>
</dbReference>
<dbReference type="STRING" id="3694.A0A3N7G688"/>
<evidence type="ECO:0000256" key="1">
    <source>
        <dbReference type="ARBA" id="ARBA00022723"/>
    </source>
</evidence>
<dbReference type="GO" id="GO:0008270">
    <property type="term" value="F:zinc ion binding"/>
    <property type="evidence" value="ECO:0007669"/>
    <property type="project" value="UniProtKB-KW"/>
</dbReference>
<dbReference type="Pfam" id="PF22995">
    <property type="entry name" value="C2CH-3rd_BIRD-IDD"/>
    <property type="match status" value="1"/>
</dbReference>
<proteinExistence type="predicted"/>